<feature type="domain" description="Nudix hydrolase" evidence="1">
    <location>
        <begin position="137"/>
        <end position="288"/>
    </location>
</feature>
<dbReference type="Proteomes" id="UP000774617">
    <property type="component" value="Unassembled WGS sequence"/>
</dbReference>
<dbReference type="PANTHER" id="PTHR13622">
    <property type="entry name" value="THIAMIN PYROPHOSPHOKINASE"/>
    <property type="match status" value="1"/>
</dbReference>
<organism evidence="2 3">
    <name type="scientific">Macrophomina phaseolina</name>
    <dbReference type="NCBI Taxonomy" id="35725"/>
    <lineage>
        <taxon>Eukaryota</taxon>
        <taxon>Fungi</taxon>
        <taxon>Dikarya</taxon>
        <taxon>Ascomycota</taxon>
        <taxon>Pezizomycotina</taxon>
        <taxon>Dothideomycetes</taxon>
        <taxon>Dothideomycetes incertae sedis</taxon>
        <taxon>Botryosphaeriales</taxon>
        <taxon>Botryosphaeriaceae</taxon>
        <taxon>Macrophomina</taxon>
    </lineage>
</organism>
<dbReference type="Pfam" id="PF15916">
    <property type="entry name" value="DUF4743"/>
    <property type="match status" value="1"/>
</dbReference>
<accession>A0ABQ8G2Y9</accession>
<reference evidence="2 3" key="1">
    <citation type="journal article" date="2021" name="Nat. Commun.">
        <title>Genetic determinants of endophytism in the Arabidopsis root mycobiome.</title>
        <authorList>
            <person name="Mesny F."/>
            <person name="Miyauchi S."/>
            <person name="Thiergart T."/>
            <person name="Pickel B."/>
            <person name="Atanasova L."/>
            <person name="Karlsson M."/>
            <person name="Huettel B."/>
            <person name="Barry K.W."/>
            <person name="Haridas S."/>
            <person name="Chen C."/>
            <person name="Bauer D."/>
            <person name="Andreopoulos W."/>
            <person name="Pangilinan J."/>
            <person name="LaButti K."/>
            <person name="Riley R."/>
            <person name="Lipzen A."/>
            <person name="Clum A."/>
            <person name="Drula E."/>
            <person name="Henrissat B."/>
            <person name="Kohler A."/>
            <person name="Grigoriev I.V."/>
            <person name="Martin F.M."/>
            <person name="Hacquard S."/>
        </authorList>
    </citation>
    <scope>NUCLEOTIDE SEQUENCE [LARGE SCALE GENOMIC DNA]</scope>
    <source>
        <strain evidence="2 3">MPI-SDFR-AT-0080</strain>
    </source>
</reference>
<sequence>MEKAEKSNIDLLNDCDNFPYYETDPGLYDAALDHLYTLQVADDDTILGFVLPAVAEVLRGLAAWTLSDDDHSLVLTSGSTEAERTAIIAQTTAAMRETGHFQVLAGWRNELYPVYGRDGALLFKIERAASPLFGVVSYGVHMTAYVQTGGEDGAGGYRFWVPRRARTKQTYGGLLDNTVAGGLAAGEKPSEALVREAQEEASLPAELVRTRARAVGNVSYFLVRDERAGGETGLLQPESQYVYDLELPEDVVPRPNDDEVESFALLSTEEVRVALRRGEFKPNCALVMLDFFVRHGILTPENEPDYLEIVSRLHRRFEFPTVRLPGVL</sequence>
<dbReference type="InterPro" id="IPR000086">
    <property type="entry name" value="NUDIX_hydrolase_dom"/>
</dbReference>
<dbReference type="InterPro" id="IPR031804">
    <property type="entry name" value="DUF4743"/>
</dbReference>
<dbReference type="Gene3D" id="3.90.79.10">
    <property type="entry name" value="Nucleoside Triphosphate Pyrophosphohydrolase"/>
    <property type="match status" value="1"/>
</dbReference>
<dbReference type="PROSITE" id="PS51462">
    <property type="entry name" value="NUDIX"/>
    <property type="match status" value="1"/>
</dbReference>
<evidence type="ECO:0000259" key="1">
    <source>
        <dbReference type="PROSITE" id="PS51462"/>
    </source>
</evidence>
<dbReference type="SUPFAM" id="SSF55811">
    <property type="entry name" value="Nudix"/>
    <property type="match status" value="1"/>
</dbReference>
<protein>
    <submittedName>
        <fullName evidence="2">NUDIX hydrolase domain-like protein</fullName>
    </submittedName>
</protein>
<evidence type="ECO:0000313" key="3">
    <source>
        <dbReference type="Proteomes" id="UP000774617"/>
    </source>
</evidence>
<name>A0ABQ8G2Y9_9PEZI</name>
<dbReference type="EMBL" id="JAGTJR010000023">
    <property type="protein sequence ID" value="KAH7043254.1"/>
    <property type="molecule type" value="Genomic_DNA"/>
</dbReference>
<proteinExistence type="predicted"/>
<dbReference type="CDD" id="cd03676">
    <property type="entry name" value="NUDIX_Tnr3_like"/>
    <property type="match status" value="1"/>
</dbReference>
<gene>
    <name evidence="2" type="ORF">B0J12DRAFT_197354</name>
</gene>
<dbReference type="Pfam" id="PF00293">
    <property type="entry name" value="NUDIX"/>
    <property type="match status" value="1"/>
</dbReference>
<comment type="caution">
    <text evidence="2">The sequence shown here is derived from an EMBL/GenBank/DDBJ whole genome shotgun (WGS) entry which is preliminary data.</text>
</comment>
<keyword evidence="3" id="KW-1185">Reference proteome</keyword>
<evidence type="ECO:0000313" key="2">
    <source>
        <dbReference type="EMBL" id="KAH7043254.1"/>
    </source>
</evidence>
<dbReference type="InterPro" id="IPR015797">
    <property type="entry name" value="NUDIX_hydrolase-like_dom_sf"/>
</dbReference>
<dbReference type="PANTHER" id="PTHR13622:SF8">
    <property type="entry name" value="THIAMIN PYROPHOSPHOKINASE 1"/>
    <property type="match status" value="1"/>
</dbReference>